<proteinExistence type="predicted"/>
<comment type="caution">
    <text evidence="2">The sequence shown here is derived from an EMBL/GenBank/DDBJ whole genome shotgun (WGS) entry which is preliminary data.</text>
</comment>
<evidence type="ECO:0000313" key="2">
    <source>
        <dbReference type="EMBL" id="RXN93204.1"/>
    </source>
</evidence>
<accession>A0A4Q1HQ52</accession>
<evidence type="ECO:0000313" key="3">
    <source>
        <dbReference type="Proteomes" id="UP000290849"/>
    </source>
</evidence>
<dbReference type="EMBL" id="PYAL01000001">
    <property type="protein sequence ID" value="RXN93204.1"/>
    <property type="molecule type" value="Genomic_DNA"/>
</dbReference>
<organism evidence="2 3">
    <name type="scientific">Achromobacter aloeverae</name>
    <dbReference type="NCBI Taxonomy" id="1750518"/>
    <lineage>
        <taxon>Bacteria</taxon>
        <taxon>Pseudomonadati</taxon>
        <taxon>Pseudomonadota</taxon>
        <taxon>Betaproteobacteria</taxon>
        <taxon>Burkholderiales</taxon>
        <taxon>Alcaligenaceae</taxon>
        <taxon>Achromobacter</taxon>
    </lineage>
</organism>
<reference evidence="2 3" key="1">
    <citation type="journal article" date="2017" name="Int. J. Syst. Evol. Microbiol.">
        <title>Achromobacter aloeverae sp. nov., isolated from the root of Aloe vera (L.) Burm.f.</title>
        <authorList>
            <person name="Kuncharoen N."/>
            <person name="Muramatsu Y."/>
            <person name="Shibata C."/>
            <person name="Kamakura Y."/>
            <person name="Nakagawa Y."/>
            <person name="Tanasupawat S."/>
        </authorList>
    </citation>
    <scope>NUCLEOTIDE SEQUENCE [LARGE SCALE GENOMIC DNA]</scope>
    <source>
        <strain evidence="2 3">AVA-1</strain>
    </source>
</reference>
<evidence type="ECO:0000256" key="1">
    <source>
        <dbReference type="SAM" id="MobiDB-lite"/>
    </source>
</evidence>
<name>A0A4Q1HQ52_9BURK</name>
<feature type="region of interest" description="Disordered" evidence="1">
    <location>
        <begin position="52"/>
        <end position="139"/>
    </location>
</feature>
<sequence>MPAGFTPPFPRTFRVPPAFAHSYVSIAMPSLSSSAASSLSSVSTDYLSFISSSDAGTTSPHDGVSRGSAARITLPKIAAGRRGTAARTSHRRRSERRFRDDVRQAYAQPATSAHSRPPRTRPYPPGHNPFHSDSDEDLPQPARIAAPAINDLRKRVAPDGRLPESGLQASRFRENAAEQDSGYSAPSTPRVMTGSNASLAVAEASPLGKAWPDRYPDGMPAAEPLDAVRDNWTMLHRLLNGTMVSTATEEWIAKETPYRCRALYDSLMRGAEHDSRSSVTPVAKSLAALMETAGPVDYSTLRKAMLDDTLTPLLHQADPACLRVLAHLEQPWQAVRKDILQAVDKRLGASRVFAKARKNGGAASGEAVGGPPDIIGVARGLAGELLDAIGAKCREIVVQQQWNGNVALATDAFFTLASAETTASGTAAASSQRHMATQLIRALRELQVVSQALDVDKSVKDRLDGLLAGLPPQRRSLLVAALDRHAADFDRTIDRELPIYESDLRMRGQMRAFIGQLRQAVSSGATAMDEGLYQSYPESTRHRSWAPVRLVSRLWRRLFGYKRNAPTQAMRDIKALAYGLAHGKQISPELVERLAIEDAVFTPGSAQGVAARGYLRRTLGKLTPQEAVALRVASANGQSVEALARMPALRAELDAALAREWHIRKLAHQVREIGAALRLGRGSKRKRLARAQALVAALDVFADAMAEVPNHLRAFELLQTAMLRETAADGRQRTTLGKARRLATAVADIEEKSGLASGYSKAARIAQLDIVAQAIDLMQQTFYTEGRGGIAVRALPTAQAMD</sequence>
<dbReference type="Proteomes" id="UP000290849">
    <property type="component" value="Unassembled WGS sequence"/>
</dbReference>
<gene>
    <name evidence="2" type="ORF">C7R54_05730</name>
</gene>
<feature type="compositionally biased region" description="Low complexity" evidence="1">
    <location>
        <begin position="78"/>
        <end position="87"/>
    </location>
</feature>
<keyword evidence="3" id="KW-1185">Reference proteome</keyword>
<protein>
    <submittedName>
        <fullName evidence="2">Uncharacterized protein</fullName>
    </submittedName>
</protein>
<dbReference type="AlphaFoldDB" id="A0A4Q1HQ52"/>
<feature type="region of interest" description="Disordered" evidence="1">
    <location>
        <begin position="158"/>
        <end position="190"/>
    </location>
</feature>